<dbReference type="AlphaFoldDB" id="A0A9P6AWZ8"/>
<protein>
    <submittedName>
        <fullName evidence="1">Uncharacterized protein</fullName>
    </submittedName>
</protein>
<comment type="caution">
    <text evidence="1">The sequence shown here is derived from an EMBL/GenBank/DDBJ whole genome shotgun (WGS) entry which is preliminary data.</text>
</comment>
<gene>
    <name evidence="1" type="ORF">BS47DRAFT_1296144</name>
</gene>
<proteinExistence type="predicted"/>
<accession>A0A9P6AWZ8</accession>
<dbReference type="Proteomes" id="UP000886523">
    <property type="component" value="Unassembled WGS sequence"/>
</dbReference>
<organism evidence="1 2">
    <name type="scientific">Hydnum rufescens UP504</name>
    <dbReference type="NCBI Taxonomy" id="1448309"/>
    <lineage>
        <taxon>Eukaryota</taxon>
        <taxon>Fungi</taxon>
        <taxon>Dikarya</taxon>
        <taxon>Basidiomycota</taxon>
        <taxon>Agaricomycotina</taxon>
        <taxon>Agaricomycetes</taxon>
        <taxon>Cantharellales</taxon>
        <taxon>Hydnaceae</taxon>
        <taxon>Hydnum</taxon>
    </lineage>
</organism>
<dbReference type="EMBL" id="MU128972">
    <property type="protein sequence ID" value="KAF9513440.1"/>
    <property type="molecule type" value="Genomic_DNA"/>
</dbReference>
<dbReference type="OrthoDB" id="3258141at2759"/>
<keyword evidence="2" id="KW-1185">Reference proteome</keyword>
<evidence type="ECO:0000313" key="1">
    <source>
        <dbReference type="EMBL" id="KAF9513440.1"/>
    </source>
</evidence>
<evidence type="ECO:0000313" key="2">
    <source>
        <dbReference type="Proteomes" id="UP000886523"/>
    </source>
</evidence>
<name>A0A9P6AWZ8_9AGAM</name>
<reference evidence="1" key="1">
    <citation type="journal article" date="2020" name="Nat. Commun.">
        <title>Large-scale genome sequencing of mycorrhizal fungi provides insights into the early evolution of symbiotic traits.</title>
        <authorList>
            <person name="Miyauchi S."/>
            <person name="Kiss E."/>
            <person name="Kuo A."/>
            <person name="Drula E."/>
            <person name="Kohler A."/>
            <person name="Sanchez-Garcia M."/>
            <person name="Morin E."/>
            <person name="Andreopoulos B."/>
            <person name="Barry K.W."/>
            <person name="Bonito G."/>
            <person name="Buee M."/>
            <person name="Carver A."/>
            <person name="Chen C."/>
            <person name="Cichocki N."/>
            <person name="Clum A."/>
            <person name="Culley D."/>
            <person name="Crous P.W."/>
            <person name="Fauchery L."/>
            <person name="Girlanda M."/>
            <person name="Hayes R.D."/>
            <person name="Keri Z."/>
            <person name="LaButti K."/>
            <person name="Lipzen A."/>
            <person name="Lombard V."/>
            <person name="Magnuson J."/>
            <person name="Maillard F."/>
            <person name="Murat C."/>
            <person name="Nolan M."/>
            <person name="Ohm R.A."/>
            <person name="Pangilinan J."/>
            <person name="Pereira M.F."/>
            <person name="Perotto S."/>
            <person name="Peter M."/>
            <person name="Pfister S."/>
            <person name="Riley R."/>
            <person name="Sitrit Y."/>
            <person name="Stielow J.B."/>
            <person name="Szollosi G."/>
            <person name="Zifcakova L."/>
            <person name="Stursova M."/>
            <person name="Spatafora J.W."/>
            <person name="Tedersoo L."/>
            <person name="Vaario L.M."/>
            <person name="Yamada A."/>
            <person name="Yan M."/>
            <person name="Wang P."/>
            <person name="Xu J."/>
            <person name="Bruns T."/>
            <person name="Baldrian P."/>
            <person name="Vilgalys R."/>
            <person name="Dunand C."/>
            <person name="Henrissat B."/>
            <person name="Grigoriev I.V."/>
            <person name="Hibbett D."/>
            <person name="Nagy L.G."/>
            <person name="Martin F.M."/>
        </authorList>
    </citation>
    <scope>NUCLEOTIDE SEQUENCE</scope>
    <source>
        <strain evidence="1">UP504</strain>
    </source>
</reference>
<sequence>MANLIRSAKSGSDWTLNELDSYHISLNQIDPLMFFGVPVGEEVTFAVQLYYSVNPSSKGPRYGFIPPTPDH</sequence>